<dbReference type="InterPro" id="IPR001915">
    <property type="entry name" value="Peptidase_M48"/>
</dbReference>
<keyword evidence="9 16" id="KW-1133">Transmembrane helix</keyword>
<feature type="transmembrane region" description="Helical" evidence="16">
    <location>
        <begin position="62"/>
        <end position="83"/>
    </location>
</feature>
<accession>A0A7S2VVN8</accession>
<dbReference type="AlphaFoldDB" id="A0A7S2VVN8"/>
<protein>
    <recommendedName>
        <fullName evidence="2">Ste24 endopeptidase</fullName>
        <ecNumber evidence="2">3.4.24.84</ecNumber>
    </recommendedName>
    <alternativeName>
        <fullName evidence="13">Prenyl protein-specific endoprotease 1</fullName>
    </alternativeName>
</protein>
<dbReference type="InterPro" id="IPR032456">
    <property type="entry name" value="Peptidase_M48_N"/>
</dbReference>
<dbReference type="GO" id="GO:0046872">
    <property type="term" value="F:metal ion binding"/>
    <property type="evidence" value="ECO:0007669"/>
    <property type="project" value="UniProtKB-KW"/>
</dbReference>
<keyword evidence="3" id="KW-0645">Protease</keyword>
<evidence type="ECO:0000256" key="6">
    <source>
        <dbReference type="ARBA" id="ARBA00022801"/>
    </source>
</evidence>
<dbReference type="Gene3D" id="3.30.2010.10">
    <property type="entry name" value="Metalloproteases ('zincins'), catalytic domain"/>
    <property type="match status" value="1"/>
</dbReference>
<evidence type="ECO:0000259" key="17">
    <source>
        <dbReference type="Pfam" id="PF01435"/>
    </source>
</evidence>
<evidence type="ECO:0000256" key="10">
    <source>
        <dbReference type="ARBA" id="ARBA00023049"/>
    </source>
</evidence>
<evidence type="ECO:0000256" key="5">
    <source>
        <dbReference type="ARBA" id="ARBA00022723"/>
    </source>
</evidence>
<evidence type="ECO:0000256" key="16">
    <source>
        <dbReference type="SAM" id="Phobius"/>
    </source>
</evidence>
<evidence type="ECO:0000256" key="15">
    <source>
        <dbReference type="PIRSR" id="PIRSR627057-2"/>
    </source>
</evidence>
<dbReference type="Pfam" id="PF16491">
    <property type="entry name" value="Peptidase_M48_N"/>
    <property type="match status" value="1"/>
</dbReference>
<comment type="catalytic activity">
    <reaction evidence="12">
        <text>Hydrolyzes the peptide bond -P2-(S-farnesyl or geranylgeranyl)C-P1'-P2'-P3'-COOH where P1' and P2' are amino acids with aliphatic side chains and P3' is any C-terminal residue.</text>
        <dbReference type="EC" id="3.4.24.84"/>
    </reaction>
</comment>
<evidence type="ECO:0000256" key="1">
    <source>
        <dbReference type="ARBA" id="ARBA00004477"/>
    </source>
</evidence>
<keyword evidence="5 15" id="KW-0479">Metal-binding</keyword>
<feature type="transmembrane region" description="Helical" evidence="16">
    <location>
        <begin position="368"/>
        <end position="391"/>
    </location>
</feature>
<name>A0A7S2VVN8_9STRA</name>
<dbReference type="Pfam" id="PF01435">
    <property type="entry name" value="Peptidase_M48"/>
    <property type="match status" value="1"/>
</dbReference>
<dbReference type="PANTHER" id="PTHR10120">
    <property type="entry name" value="CAAX PRENYL PROTEASE 1"/>
    <property type="match status" value="1"/>
</dbReference>
<organism evidence="19">
    <name type="scientific">Triparma pacifica</name>
    <dbReference type="NCBI Taxonomy" id="91992"/>
    <lineage>
        <taxon>Eukaryota</taxon>
        <taxon>Sar</taxon>
        <taxon>Stramenopiles</taxon>
        <taxon>Ochrophyta</taxon>
        <taxon>Bolidophyceae</taxon>
        <taxon>Parmales</taxon>
        <taxon>Triparmaceae</taxon>
        <taxon>Triparma</taxon>
    </lineage>
</organism>
<dbReference type="EC" id="3.4.24.84" evidence="2"/>
<evidence type="ECO:0000259" key="18">
    <source>
        <dbReference type="Pfam" id="PF16491"/>
    </source>
</evidence>
<feature type="transmembrane region" description="Helical" evidence="16">
    <location>
        <begin position="261"/>
        <end position="280"/>
    </location>
</feature>
<feature type="transmembrane region" description="Helical" evidence="16">
    <location>
        <begin position="411"/>
        <end position="428"/>
    </location>
</feature>
<dbReference type="EMBL" id="HBHE01000885">
    <property type="protein sequence ID" value="CAD9653022.1"/>
    <property type="molecule type" value="Transcribed_RNA"/>
</dbReference>
<feature type="domain" description="Peptidase M48" evidence="17">
    <location>
        <begin position="298"/>
        <end position="500"/>
    </location>
</feature>
<evidence type="ECO:0000256" key="2">
    <source>
        <dbReference type="ARBA" id="ARBA00012336"/>
    </source>
</evidence>
<evidence type="ECO:0000256" key="7">
    <source>
        <dbReference type="ARBA" id="ARBA00022824"/>
    </source>
</evidence>
<dbReference type="GO" id="GO:0004222">
    <property type="term" value="F:metalloendopeptidase activity"/>
    <property type="evidence" value="ECO:0007669"/>
    <property type="project" value="InterPro"/>
</dbReference>
<feature type="active site" evidence="14">
    <location>
        <position position="364"/>
    </location>
</feature>
<keyword evidence="4 16" id="KW-0812">Transmembrane</keyword>
<evidence type="ECO:0000256" key="12">
    <source>
        <dbReference type="ARBA" id="ARBA00044456"/>
    </source>
</evidence>
<dbReference type="FunFam" id="3.30.2010.10:FF:000002">
    <property type="entry name" value="CAAX prenyl protease"/>
    <property type="match status" value="1"/>
</dbReference>
<keyword evidence="7" id="KW-0256">Endoplasmic reticulum</keyword>
<evidence type="ECO:0000256" key="11">
    <source>
        <dbReference type="ARBA" id="ARBA00023136"/>
    </source>
</evidence>
<keyword evidence="8 15" id="KW-0862">Zinc</keyword>
<evidence type="ECO:0000256" key="13">
    <source>
        <dbReference type="ARBA" id="ARBA00083451"/>
    </source>
</evidence>
<evidence type="ECO:0000256" key="4">
    <source>
        <dbReference type="ARBA" id="ARBA00022692"/>
    </source>
</evidence>
<keyword evidence="10" id="KW-0482">Metalloprotease</keyword>
<keyword evidence="11 16" id="KW-0472">Membrane</keyword>
<feature type="active site" description="Proton donor" evidence="14">
    <location>
        <position position="448"/>
    </location>
</feature>
<feature type="transmembrane region" description="Helical" evidence="16">
    <location>
        <begin position="237"/>
        <end position="255"/>
    </location>
</feature>
<keyword evidence="6" id="KW-0378">Hydrolase</keyword>
<dbReference type="GO" id="GO:0005789">
    <property type="term" value="C:endoplasmic reticulum membrane"/>
    <property type="evidence" value="ECO:0007669"/>
    <property type="project" value="UniProtKB-SubCell"/>
</dbReference>
<comment type="subcellular location">
    <subcellularLocation>
        <location evidence="1">Endoplasmic reticulum membrane</location>
        <topology evidence="1">Multi-pass membrane protein</topology>
    </subcellularLocation>
</comment>
<reference evidence="19" key="1">
    <citation type="submission" date="2021-01" db="EMBL/GenBank/DDBJ databases">
        <authorList>
            <person name="Corre E."/>
            <person name="Pelletier E."/>
            <person name="Niang G."/>
            <person name="Scheremetjew M."/>
            <person name="Finn R."/>
            <person name="Kale V."/>
            <person name="Holt S."/>
            <person name="Cochrane G."/>
            <person name="Meng A."/>
            <person name="Brown T."/>
            <person name="Cohen L."/>
        </authorList>
    </citation>
    <scope>NUCLEOTIDE SEQUENCE</scope>
    <source>
        <strain evidence="19">CCMP 1866</strain>
    </source>
</reference>
<feature type="binding site" evidence="15">
    <location>
        <position position="367"/>
    </location>
    <ligand>
        <name>Zn(2+)</name>
        <dbReference type="ChEBI" id="CHEBI:29105"/>
        <note>catalytic</note>
    </ligand>
</feature>
<proteinExistence type="predicted"/>
<feature type="binding site" evidence="15">
    <location>
        <position position="363"/>
    </location>
    <ligand>
        <name>Zn(2+)</name>
        <dbReference type="ChEBI" id="CHEBI:29105"/>
        <note>catalytic</note>
    </ligand>
</feature>
<feature type="binding site" evidence="15">
    <location>
        <position position="444"/>
    </location>
    <ligand>
        <name>Zn(2+)</name>
        <dbReference type="ChEBI" id="CHEBI:29105"/>
        <note>catalytic</note>
    </ligand>
</feature>
<comment type="cofactor">
    <cofactor evidence="15">
        <name>Zn(2+)</name>
        <dbReference type="ChEBI" id="CHEBI:29105"/>
    </cofactor>
    <text evidence="15">Binds 1 zinc ion per subunit.</text>
</comment>
<evidence type="ECO:0000256" key="9">
    <source>
        <dbReference type="ARBA" id="ARBA00022989"/>
    </source>
</evidence>
<feature type="domain" description="CAAX prenyl protease 1 N-terminal" evidence="18">
    <location>
        <begin position="124"/>
        <end position="290"/>
    </location>
</feature>
<dbReference type="InterPro" id="IPR027057">
    <property type="entry name" value="CAXX_Prtase_1"/>
</dbReference>
<evidence type="ECO:0000313" key="19">
    <source>
        <dbReference type="EMBL" id="CAD9653022.1"/>
    </source>
</evidence>
<sequence>MSSWFTSSSSEPSLPSLSFPLYVHAPTTTSSSLPPCPTSLSSLNSPCTIDMTPYIPSLPFTIPPPVLLTFLFTLVVISFEYYLDYRQRSKFRDATEPTQLFEIVEEVERSQKEGDKKPLVDRMKEQFKKSSAYGLDKVNFSMIQKIFSLAETAAYLLLGLFPYFWTLSVDLGSKYAGWEEGQDDIKISCIFFIINTFIGELTSLPLSMYSQFVIEEAHGFNKQTLSLFFTDKLKSQALTYAIGSPFLALLLKVIQTMGERFYVYVWGIVLFFSIFMLTVYPEFIMPMFNKFTPLEPSPLKTKIEELASKINYPLTKLFVIDGSKRSSHSNAFMFGFGSNKRIVLFDTLLKQVNEGELLSILGHELGHWALYHTAINFAVTQLYFGAAFYTFGEFQRYPHVYSAFGFQVDSVPLVVALFLFFQTVWAPVDKVISFLLTMNSRACEYQADKYSIVKLRQTGLKSGLTKIHLENLGAMKVDWMYSMYHHSHPTLGERLKRMGEEEAKLV</sequence>
<dbReference type="CDD" id="cd07343">
    <property type="entry name" value="M48A_Zmpste24p_like"/>
    <property type="match status" value="1"/>
</dbReference>
<gene>
    <name evidence="19" type="ORF">TPAC0785_LOCUS572</name>
</gene>
<evidence type="ECO:0000256" key="3">
    <source>
        <dbReference type="ARBA" id="ARBA00022670"/>
    </source>
</evidence>
<evidence type="ECO:0000256" key="14">
    <source>
        <dbReference type="PIRSR" id="PIRSR627057-1"/>
    </source>
</evidence>
<evidence type="ECO:0000256" key="8">
    <source>
        <dbReference type="ARBA" id="ARBA00022833"/>
    </source>
</evidence>
<dbReference type="GO" id="GO:0071586">
    <property type="term" value="P:CAAX-box protein processing"/>
    <property type="evidence" value="ECO:0007669"/>
    <property type="project" value="InterPro"/>
</dbReference>
<feature type="transmembrane region" description="Helical" evidence="16">
    <location>
        <begin position="146"/>
        <end position="165"/>
    </location>
</feature>